<name>A0A7V8NRE0_9BACT</name>
<evidence type="ECO:0000256" key="2">
    <source>
        <dbReference type="ARBA" id="ARBA00012438"/>
    </source>
</evidence>
<feature type="domain" description="Cyclic nucleotide-binding" evidence="3">
    <location>
        <begin position="22"/>
        <end position="141"/>
    </location>
</feature>
<gene>
    <name evidence="5" type="ORF">HRJ53_13980</name>
</gene>
<dbReference type="EMBL" id="JACDQQ010001353">
    <property type="protein sequence ID" value="MBA0086093.1"/>
    <property type="molecule type" value="Genomic_DNA"/>
</dbReference>
<dbReference type="Gene3D" id="3.30.565.10">
    <property type="entry name" value="Histidine kinase-like ATPase, C-terminal domain"/>
    <property type="match status" value="1"/>
</dbReference>
<dbReference type="Gene3D" id="2.60.120.10">
    <property type="entry name" value="Jelly Rolls"/>
    <property type="match status" value="1"/>
</dbReference>
<dbReference type="InterPro" id="IPR003594">
    <property type="entry name" value="HATPase_dom"/>
</dbReference>
<evidence type="ECO:0000259" key="4">
    <source>
        <dbReference type="PROSITE" id="PS50109"/>
    </source>
</evidence>
<dbReference type="SMART" id="SM00387">
    <property type="entry name" value="HATPase_c"/>
    <property type="match status" value="1"/>
</dbReference>
<dbReference type="EC" id="2.7.13.3" evidence="2"/>
<dbReference type="PROSITE" id="PS50109">
    <property type="entry name" value="HIS_KIN"/>
    <property type="match status" value="1"/>
</dbReference>
<dbReference type="PANTHER" id="PTHR43065:SF48">
    <property type="entry name" value="HISTIDINE KINASE"/>
    <property type="match status" value="1"/>
</dbReference>
<dbReference type="InterPro" id="IPR018490">
    <property type="entry name" value="cNMP-bd_dom_sf"/>
</dbReference>
<comment type="catalytic activity">
    <reaction evidence="1">
        <text>ATP + protein L-histidine = ADP + protein N-phospho-L-histidine.</text>
        <dbReference type="EC" id="2.7.13.3"/>
    </reaction>
</comment>
<dbReference type="InterPro" id="IPR004358">
    <property type="entry name" value="Sig_transdc_His_kin-like_C"/>
</dbReference>
<dbReference type="AlphaFoldDB" id="A0A7V8NRE0"/>
<dbReference type="InterPro" id="IPR014710">
    <property type="entry name" value="RmlC-like_jellyroll"/>
</dbReference>
<dbReference type="InterPro" id="IPR005467">
    <property type="entry name" value="His_kinase_dom"/>
</dbReference>
<accession>A0A7V8NRE0</accession>
<evidence type="ECO:0000313" key="5">
    <source>
        <dbReference type="EMBL" id="MBA0086093.1"/>
    </source>
</evidence>
<organism evidence="5 6">
    <name type="scientific">Candidatus Acidiferrum panamense</name>
    <dbReference type="NCBI Taxonomy" id="2741543"/>
    <lineage>
        <taxon>Bacteria</taxon>
        <taxon>Pseudomonadati</taxon>
        <taxon>Acidobacteriota</taxon>
        <taxon>Terriglobia</taxon>
        <taxon>Candidatus Acidiferrales</taxon>
        <taxon>Candidatus Acidiferrum</taxon>
    </lineage>
</organism>
<evidence type="ECO:0000256" key="1">
    <source>
        <dbReference type="ARBA" id="ARBA00000085"/>
    </source>
</evidence>
<dbReference type="PANTHER" id="PTHR43065">
    <property type="entry name" value="SENSOR HISTIDINE KINASE"/>
    <property type="match status" value="1"/>
</dbReference>
<dbReference type="SMART" id="SM00100">
    <property type="entry name" value="cNMP"/>
    <property type="match status" value="1"/>
</dbReference>
<evidence type="ECO:0000259" key="3">
    <source>
        <dbReference type="PROSITE" id="PS50042"/>
    </source>
</evidence>
<dbReference type="Gene3D" id="1.10.287.130">
    <property type="match status" value="1"/>
</dbReference>
<dbReference type="CDD" id="cd00038">
    <property type="entry name" value="CAP_ED"/>
    <property type="match status" value="1"/>
</dbReference>
<dbReference type="SUPFAM" id="SSF51206">
    <property type="entry name" value="cAMP-binding domain-like"/>
    <property type="match status" value="1"/>
</dbReference>
<protein>
    <recommendedName>
        <fullName evidence="2">histidine kinase</fullName>
        <ecNumber evidence="2">2.7.13.3</ecNumber>
    </recommendedName>
</protein>
<dbReference type="Proteomes" id="UP000567293">
    <property type="component" value="Unassembled WGS sequence"/>
</dbReference>
<comment type="caution">
    <text evidence="5">The sequence shown here is derived from an EMBL/GenBank/DDBJ whole genome shotgun (WGS) entry which is preliminary data.</text>
</comment>
<dbReference type="PRINTS" id="PR00344">
    <property type="entry name" value="BCTRLSENSOR"/>
</dbReference>
<feature type="domain" description="Histidine kinase" evidence="4">
    <location>
        <begin position="259"/>
        <end position="429"/>
    </location>
</feature>
<keyword evidence="6" id="KW-1185">Reference proteome</keyword>
<feature type="non-terminal residue" evidence="5">
    <location>
        <position position="429"/>
    </location>
</feature>
<evidence type="ECO:0000313" key="6">
    <source>
        <dbReference type="Proteomes" id="UP000567293"/>
    </source>
</evidence>
<reference evidence="5" key="1">
    <citation type="submission" date="2020-06" db="EMBL/GenBank/DDBJ databases">
        <title>Legume-microbial interactions unlock mineral nutrients during tropical forest succession.</title>
        <authorList>
            <person name="Epihov D.Z."/>
        </authorList>
    </citation>
    <scope>NUCLEOTIDE SEQUENCE [LARGE SCALE GENOMIC DNA]</scope>
    <source>
        <strain evidence="5">Pan2503</strain>
    </source>
</reference>
<dbReference type="InterPro" id="IPR000595">
    <property type="entry name" value="cNMP-bd_dom"/>
</dbReference>
<dbReference type="GO" id="GO:0004673">
    <property type="term" value="F:protein histidine kinase activity"/>
    <property type="evidence" value="ECO:0007669"/>
    <property type="project" value="UniProtKB-EC"/>
</dbReference>
<dbReference type="Pfam" id="PF02518">
    <property type="entry name" value="HATPase_c"/>
    <property type="match status" value="1"/>
</dbReference>
<sequence length="429" mass="47118">MSASAEQARIAALVAELRNVAAFADQHQDDLEWFVSQCQELRTPVGEITAKEGSPADAMFVILEGELRARRESGPADSPVFSARAGDVTGVLPFSRMKNYSVTVRAVLAMRTLAFPTGKFAELFQRMPELSKRLVGLLTDRVRTVTRDEQQREKLAALGKLSAGLAHELNNPSAAARRSAAALHDCLERLRSASRNSLLRAEDCRSLAVREDEIRASLKPADYRDEFARADRQDAIQAWLEGRGVGDAWKLAPLLADANLADEHLEKFAGAAGAALGPELLRFSTLLEMERIACELDSSTARISGLIKAIKEYSFMDQAPLQEVDIKSSLETTLTIMHHKLKRGITVTRDYAPDLPRVMAYGSELNQVWTNLIDNAVDAMGDTGKLLVRAVRENEYVLVEIADNGPGIPPEVQSRIFEPFFTTKGVGEG</sequence>
<dbReference type="InterPro" id="IPR036890">
    <property type="entry name" value="HATPase_C_sf"/>
</dbReference>
<proteinExistence type="predicted"/>
<dbReference type="Pfam" id="PF00027">
    <property type="entry name" value="cNMP_binding"/>
    <property type="match status" value="1"/>
</dbReference>
<dbReference type="SUPFAM" id="SSF55874">
    <property type="entry name" value="ATPase domain of HSP90 chaperone/DNA topoisomerase II/histidine kinase"/>
    <property type="match status" value="1"/>
</dbReference>
<dbReference type="PROSITE" id="PS50042">
    <property type="entry name" value="CNMP_BINDING_3"/>
    <property type="match status" value="1"/>
</dbReference>